<evidence type="ECO:0000313" key="2">
    <source>
        <dbReference type="EMBL" id="MBU2712060.1"/>
    </source>
</evidence>
<keyword evidence="3" id="KW-1185">Reference proteome</keyword>
<accession>A0ABS5ZDL6</accession>
<evidence type="ECO:0008006" key="4">
    <source>
        <dbReference type="Google" id="ProtNLM"/>
    </source>
</evidence>
<feature type="signal peptide" evidence="1">
    <location>
        <begin position="1"/>
        <end position="22"/>
    </location>
</feature>
<proteinExistence type="predicted"/>
<dbReference type="Proteomes" id="UP000690515">
    <property type="component" value="Unassembled WGS sequence"/>
</dbReference>
<gene>
    <name evidence="2" type="ORF">KCG35_13395</name>
</gene>
<evidence type="ECO:0000313" key="3">
    <source>
        <dbReference type="Proteomes" id="UP000690515"/>
    </source>
</evidence>
<dbReference type="EMBL" id="JAGSOY010000029">
    <property type="protein sequence ID" value="MBU2712060.1"/>
    <property type="molecule type" value="Genomic_DNA"/>
</dbReference>
<reference evidence="2 3" key="1">
    <citation type="submission" date="2021-04" db="EMBL/GenBank/DDBJ databases">
        <authorList>
            <person name="Pira H."/>
            <person name="Risdian C."/>
            <person name="Wink J."/>
        </authorList>
    </citation>
    <scope>NUCLEOTIDE SEQUENCE [LARGE SCALE GENOMIC DNA]</scope>
    <source>
        <strain evidence="2 3">WH53</strain>
    </source>
</reference>
<protein>
    <recommendedName>
        <fullName evidence="4">Secreted protein</fullName>
    </recommendedName>
</protein>
<comment type="caution">
    <text evidence="2">The sequence shown here is derived from an EMBL/GenBank/DDBJ whole genome shotgun (WGS) entry which is preliminary data.</text>
</comment>
<sequence length="165" mass="18720">MKNKVAAALGLSLSLVAGLAFSANERSFTWYSASLGNQLVIKSTFGCIDQEMMYEKHVIKATDSSGNWRHNDDVYLFQFYPENNPYNNNLPVHTVDTKLVHDANRKTTDSLGKPITMTIYKFRPYTVIAGLRDNNQTKIDYARERGFQDGWGIRQMSIDLQCGNL</sequence>
<organism evidence="2 3">
    <name type="scientific">Zooshikella harenae</name>
    <dbReference type="NCBI Taxonomy" id="2827238"/>
    <lineage>
        <taxon>Bacteria</taxon>
        <taxon>Pseudomonadati</taxon>
        <taxon>Pseudomonadota</taxon>
        <taxon>Gammaproteobacteria</taxon>
        <taxon>Oceanospirillales</taxon>
        <taxon>Zooshikellaceae</taxon>
        <taxon>Zooshikella</taxon>
    </lineage>
</organism>
<evidence type="ECO:0000256" key="1">
    <source>
        <dbReference type="SAM" id="SignalP"/>
    </source>
</evidence>
<dbReference type="RefSeq" id="WP_215820274.1">
    <property type="nucleotide sequence ID" value="NZ_JAGSOY010000029.1"/>
</dbReference>
<name>A0ABS5ZDL6_9GAMM</name>
<feature type="chain" id="PRO_5046700463" description="Secreted protein" evidence="1">
    <location>
        <begin position="23"/>
        <end position="165"/>
    </location>
</feature>
<keyword evidence="1" id="KW-0732">Signal</keyword>